<evidence type="ECO:0000313" key="1">
    <source>
        <dbReference type="EMBL" id="SBV25041.1"/>
    </source>
</evidence>
<dbReference type="Proteomes" id="UP000199393">
    <property type="component" value="Chromosome I"/>
</dbReference>
<dbReference type="RefSeq" id="WP_231922174.1">
    <property type="nucleotide sequence ID" value="NZ_JBHRWG010000002.1"/>
</dbReference>
<dbReference type="EMBL" id="LT598496">
    <property type="protein sequence ID" value="SBV25041.1"/>
    <property type="molecule type" value="Genomic_DNA"/>
</dbReference>
<keyword evidence="2" id="KW-1185">Reference proteome</keyword>
<proteinExistence type="predicted"/>
<sequence>MIVTDVVITESDTGAGDVYEASARAVWLSLGVEHDLSYVGFSDPAIVTSWLTSMLDRRLDAVTEARYWHRGQREPDAQSLLHAWLCFEHAVPVGLHGRGDELLLSKENPYHPYEMAEHGETRVGPARPPDVLSGFVGARLTDGAVILGHDGDDVCAGLLLRFENGDLVVGTRGDEWVLSANSVPAWAAHHWAVQPFVRAGSP</sequence>
<protein>
    <submittedName>
        <fullName evidence="1">Uncharacterized protein</fullName>
    </submittedName>
</protein>
<gene>
    <name evidence="1" type="ORF">GA0070620_0509</name>
</gene>
<evidence type="ECO:0000313" key="2">
    <source>
        <dbReference type="Proteomes" id="UP000199393"/>
    </source>
</evidence>
<dbReference type="PATRIC" id="fig|307121.4.peg.522"/>
<accession>A0A1C3MXK5</accession>
<organism evidence="1 2">
    <name type="scientific">Micromonospora krabiensis</name>
    <dbReference type="NCBI Taxonomy" id="307121"/>
    <lineage>
        <taxon>Bacteria</taxon>
        <taxon>Bacillati</taxon>
        <taxon>Actinomycetota</taxon>
        <taxon>Actinomycetes</taxon>
        <taxon>Micromonosporales</taxon>
        <taxon>Micromonosporaceae</taxon>
        <taxon>Micromonospora</taxon>
    </lineage>
</organism>
<reference evidence="2" key="1">
    <citation type="submission" date="2016-06" db="EMBL/GenBank/DDBJ databases">
        <authorList>
            <person name="Varghese N."/>
        </authorList>
    </citation>
    <scope>NUCLEOTIDE SEQUENCE [LARGE SCALE GENOMIC DNA]</scope>
    <source>
        <strain evidence="2">DSM 45344</strain>
    </source>
</reference>
<dbReference type="AlphaFoldDB" id="A0A1C3MXK5"/>
<name>A0A1C3MXK5_9ACTN</name>